<name>A0AC59YPF2_RANTA</name>
<reference evidence="1" key="2">
    <citation type="submission" date="2025-03" db="EMBL/GenBank/DDBJ databases">
        <authorList>
            <consortium name="ELIXIR-Norway"/>
            <consortium name="Elixir Norway"/>
        </authorList>
    </citation>
    <scope>NUCLEOTIDE SEQUENCE</scope>
</reference>
<gene>
    <name evidence="1" type="ORF">MRATA1EN22A_LOCUS8778</name>
</gene>
<protein>
    <submittedName>
        <fullName evidence="1">Uncharacterized protein</fullName>
    </submittedName>
</protein>
<dbReference type="EMBL" id="OX596103">
    <property type="protein sequence ID" value="CAM9879208.1"/>
    <property type="molecule type" value="Genomic_DNA"/>
</dbReference>
<evidence type="ECO:0000313" key="2">
    <source>
        <dbReference type="Proteomes" id="UP001162501"/>
    </source>
</evidence>
<evidence type="ECO:0000313" key="1">
    <source>
        <dbReference type="EMBL" id="CAM9879208.1"/>
    </source>
</evidence>
<proteinExistence type="predicted"/>
<sequence>MRFSARGLAHVPPPHGSGPPCLSACLCGFQAAALSPLQQDRRRAGSEGNRGCPEPVVTQPTPRGPVCSLSGPVSHILCAGDEQRDSVLAGMPPEAAGAAGPRPPMPTSQRTVTGRQSSWELRSSLPIFPRCLSLQGPCPGPQPVLQDTNPGGPATCGLRGLLLGTGPSRGAEKLWDKEPPAGGLRAVMGGGGDVPA</sequence>
<organism evidence="1 2">
    <name type="scientific">Rangifer tarandus platyrhynchus</name>
    <name type="common">Svalbard reindeer</name>
    <dbReference type="NCBI Taxonomy" id="3082113"/>
    <lineage>
        <taxon>Eukaryota</taxon>
        <taxon>Metazoa</taxon>
        <taxon>Chordata</taxon>
        <taxon>Craniata</taxon>
        <taxon>Vertebrata</taxon>
        <taxon>Euteleostomi</taxon>
        <taxon>Mammalia</taxon>
        <taxon>Eutheria</taxon>
        <taxon>Laurasiatheria</taxon>
        <taxon>Artiodactyla</taxon>
        <taxon>Ruminantia</taxon>
        <taxon>Pecora</taxon>
        <taxon>Cervidae</taxon>
        <taxon>Odocoileinae</taxon>
        <taxon>Rangifer</taxon>
    </lineage>
</organism>
<accession>A0AC59YPF2</accession>
<dbReference type="Proteomes" id="UP001162501">
    <property type="component" value="Chromosome 19"/>
</dbReference>
<reference evidence="1" key="1">
    <citation type="submission" date="2023-05" db="EMBL/GenBank/DDBJ databases">
        <authorList>
            <consortium name="ELIXIR-Norway"/>
        </authorList>
    </citation>
    <scope>NUCLEOTIDE SEQUENCE</scope>
</reference>